<name>A0A9X1B8F0_9GAMM</name>
<comment type="caution">
    <text evidence="2">The sequence shown here is derived from an EMBL/GenBank/DDBJ whole genome shotgun (WGS) entry which is preliminary data.</text>
</comment>
<dbReference type="EMBL" id="NRSD01000003">
    <property type="protein sequence ID" value="MBK1644030.1"/>
    <property type="molecule type" value="Genomic_DNA"/>
</dbReference>
<evidence type="ECO:0000313" key="3">
    <source>
        <dbReference type="Proteomes" id="UP001138802"/>
    </source>
</evidence>
<dbReference type="RefSeq" id="WP_200386826.1">
    <property type="nucleotide sequence ID" value="NZ_NRSD01000003.1"/>
</dbReference>
<organism evidence="2 3">
    <name type="scientific">Thiocapsa imhoffii</name>
    <dbReference type="NCBI Taxonomy" id="382777"/>
    <lineage>
        <taxon>Bacteria</taxon>
        <taxon>Pseudomonadati</taxon>
        <taxon>Pseudomonadota</taxon>
        <taxon>Gammaproteobacteria</taxon>
        <taxon>Chromatiales</taxon>
        <taxon>Chromatiaceae</taxon>
        <taxon>Thiocapsa</taxon>
    </lineage>
</organism>
<protein>
    <submittedName>
        <fullName evidence="2">Uncharacterized protein</fullName>
    </submittedName>
</protein>
<evidence type="ECO:0000256" key="1">
    <source>
        <dbReference type="SAM" id="SignalP"/>
    </source>
</evidence>
<dbReference type="AlphaFoldDB" id="A0A9X1B8F0"/>
<evidence type="ECO:0000313" key="2">
    <source>
        <dbReference type="EMBL" id="MBK1644030.1"/>
    </source>
</evidence>
<keyword evidence="3" id="KW-1185">Reference proteome</keyword>
<feature type="signal peptide" evidence="1">
    <location>
        <begin position="1"/>
        <end position="22"/>
    </location>
</feature>
<dbReference type="Proteomes" id="UP001138802">
    <property type="component" value="Unassembled WGS sequence"/>
</dbReference>
<feature type="chain" id="PRO_5040802661" evidence="1">
    <location>
        <begin position="23"/>
        <end position="409"/>
    </location>
</feature>
<gene>
    <name evidence="2" type="ORF">CKO25_05040</name>
</gene>
<proteinExistence type="predicted"/>
<reference evidence="2 3" key="1">
    <citation type="journal article" date="2020" name="Microorganisms">
        <title>Osmotic Adaptation and Compatible Solute Biosynthesis of Phototrophic Bacteria as Revealed from Genome Analyses.</title>
        <authorList>
            <person name="Imhoff J.F."/>
            <person name="Rahn T."/>
            <person name="Kunzel S."/>
            <person name="Keller A."/>
            <person name="Neulinger S.C."/>
        </authorList>
    </citation>
    <scope>NUCLEOTIDE SEQUENCE [LARGE SCALE GENOMIC DNA]</scope>
    <source>
        <strain evidence="2 3">DSM 21303</strain>
    </source>
</reference>
<dbReference type="SUPFAM" id="SSF51120">
    <property type="entry name" value="beta-Roll"/>
    <property type="match status" value="1"/>
</dbReference>
<sequence>MRAPALCLLAGALLAASGPVAAEWRVLEEAREIINISSVLSGRPDLPVQTYKSAGDNPVPDDVWPSYELSLPFLKNTTRNLQFNESAFLASPGAPIGVTSYITTPDGYTWAAMSEAINALWPYDPAAYDPPSSINTYFAGNFEVTPPPGVVKVTVNYKGQNMKFWAYAGGAAPGRGSVALDRYFVTDAWGNEYIMHASGERDAADVRAAFDRAVLPPGWRKSIRRLGRDLVLRPAVSDDPNARFHYLVIRDSADNTYHQVGWSRRGSLAAQVPGMPIWGSLGRDILTGDADGVRDDLMYGGGGGDLFRPGLGTNTVWGSSQAVDTVELPGWLGDYMLVWQSEDGASFSLSGSDSFHTLHHIDRLRFKDGGTVRVADFLGRPRVRDPRCYWPPKLAHKRPLLLNHPGVCF</sequence>
<keyword evidence="1" id="KW-0732">Signal</keyword>
<accession>A0A9X1B8F0</accession>
<dbReference type="InterPro" id="IPR011049">
    <property type="entry name" value="Serralysin-like_metalloprot_C"/>
</dbReference>